<accession>A0A251SCA3</accession>
<dbReference type="InterPro" id="IPR026960">
    <property type="entry name" value="RVT-Znf"/>
</dbReference>
<feature type="region of interest" description="Disordered" evidence="2">
    <location>
        <begin position="291"/>
        <end position="344"/>
    </location>
</feature>
<keyword evidence="1" id="KW-0175">Coiled coil</keyword>
<evidence type="ECO:0000313" key="5">
    <source>
        <dbReference type="Proteomes" id="UP000215914"/>
    </source>
</evidence>
<dbReference type="Pfam" id="PF00078">
    <property type="entry name" value="RVT_1"/>
    <property type="match status" value="1"/>
</dbReference>
<dbReference type="Pfam" id="PF13966">
    <property type="entry name" value="zf-RVT"/>
    <property type="match status" value="1"/>
</dbReference>
<reference evidence="5" key="1">
    <citation type="journal article" date="2017" name="Nature">
        <title>The sunflower genome provides insights into oil metabolism, flowering and Asterid evolution.</title>
        <authorList>
            <person name="Badouin H."/>
            <person name="Gouzy J."/>
            <person name="Grassa C.J."/>
            <person name="Murat F."/>
            <person name="Staton S.E."/>
            <person name="Cottret L."/>
            <person name="Lelandais-Briere C."/>
            <person name="Owens G.L."/>
            <person name="Carrere S."/>
            <person name="Mayjonade B."/>
            <person name="Legrand L."/>
            <person name="Gill N."/>
            <person name="Kane N.C."/>
            <person name="Bowers J.E."/>
            <person name="Hubner S."/>
            <person name="Bellec A."/>
            <person name="Berard A."/>
            <person name="Berges H."/>
            <person name="Blanchet N."/>
            <person name="Boniface M.C."/>
            <person name="Brunel D."/>
            <person name="Catrice O."/>
            <person name="Chaidir N."/>
            <person name="Claudel C."/>
            <person name="Donnadieu C."/>
            <person name="Faraut T."/>
            <person name="Fievet G."/>
            <person name="Helmstetter N."/>
            <person name="King M."/>
            <person name="Knapp S.J."/>
            <person name="Lai Z."/>
            <person name="Le Paslier M.C."/>
            <person name="Lippi Y."/>
            <person name="Lorenzon L."/>
            <person name="Mandel J.R."/>
            <person name="Marage G."/>
            <person name="Marchand G."/>
            <person name="Marquand E."/>
            <person name="Bret-Mestries E."/>
            <person name="Morien E."/>
            <person name="Nambeesan S."/>
            <person name="Nguyen T."/>
            <person name="Pegot-Espagnet P."/>
            <person name="Pouilly N."/>
            <person name="Raftis F."/>
            <person name="Sallet E."/>
            <person name="Schiex T."/>
            <person name="Thomas J."/>
            <person name="Vandecasteele C."/>
            <person name="Vares D."/>
            <person name="Vear F."/>
            <person name="Vautrin S."/>
            <person name="Crespi M."/>
            <person name="Mangin B."/>
            <person name="Burke J.M."/>
            <person name="Salse J."/>
            <person name="Munos S."/>
            <person name="Vincourt P."/>
            <person name="Rieseberg L.H."/>
            <person name="Langlade N.B."/>
        </authorList>
    </citation>
    <scope>NUCLEOTIDE SEQUENCE [LARGE SCALE GENOMIC DNA]</scope>
    <source>
        <strain evidence="5">cv. SF193</strain>
    </source>
</reference>
<dbReference type="SUPFAM" id="SSF56219">
    <property type="entry name" value="DNase I-like"/>
    <property type="match status" value="1"/>
</dbReference>
<evidence type="ECO:0000256" key="2">
    <source>
        <dbReference type="SAM" id="MobiDB-lite"/>
    </source>
</evidence>
<dbReference type="EMBL" id="CM007904">
    <property type="protein sequence ID" value="OTF95030.1"/>
    <property type="molecule type" value="Genomic_DNA"/>
</dbReference>
<evidence type="ECO:0000313" key="4">
    <source>
        <dbReference type="EMBL" id="OTF95030.1"/>
    </source>
</evidence>
<evidence type="ECO:0000256" key="1">
    <source>
        <dbReference type="SAM" id="Coils"/>
    </source>
</evidence>
<dbReference type="PANTHER" id="PTHR33116:SF78">
    <property type="entry name" value="OS12G0587133 PROTEIN"/>
    <property type="match status" value="1"/>
</dbReference>
<keyword evidence="4" id="KW-0695">RNA-directed DNA polymerase</keyword>
<proteinExistence type="predicted"/>
<dbReference type="InterPro" id="IPR043502">
    <property type="entry name" value="DNA/RNA_pol_sf"/>
</dbReference>
<dbReference type="STRING" id="4232.A0A251SCA3"/>
<dbReference type="Gene3D" id="3.60.10.10">
    <property type="entry name" value="Endonuclease/exonuclease/phosphatase"/>
    <property type="match status" value="1"/>
</dbReference>
<feature type="coiled-coil region" evidence="1">
    <location>
        <begin position="652"/>
        <end position="679"/>
    </location>
</feature>
<name>A0A251SCA3_HELAN</name>
<dbReference type="Pfam" id="PF03372">
    <property type="entry name" value="Exo_endo_phos"/>
    <property type="match status" value="1"/>
</dbReference>
<dbReference type="InterPro" id="IPR005135">
    <property type="entry name" value="Endo/exonuclease/phosphatase"/>
</dbReference>
<dbReference type="GO" id="GO:0003964">
    <property type="term" value="F:RNA-directed DNA polymerase activity"/>
    <property type="evidence" value="ECO:0007669"/>
    <property type="project" value="UniProtKB-KW"/>
</dbReference>
<dbReference type="Proteomes" id="UP000215914">
    <property type="component" value="Chromosome 15"/>
</dbReference>
<organism evidence="4 5">
    <name type="scientific">Helianthus annuus</name>
    <name type="common">Common sunflower</name>
    <dbReference type="NCBI Taxonomy" id="4232"/>
    <lineage>
        <taxon>Eukaryota</taxon>
        <taxon>Viridiplantae</taxon>
        <taxon>Streptophyta</taxon>
        <taxon>Embryophyta</taxon>
        <taxon>Tracheophyta</taxon>
        <taxon>Spermatophyta</taxon>
        <taxon>Magnoliopsida</taxon>
        <taxon>eudicotyledons</taxon>
        <taxon>Gunneridae</taxon>
        <taxon>Pentapetalae</taxon>
        <taxon>asterids</taxon>
        <taxon>campanulids</taxon>
        <taxon>Asterales</taxon>
        <taxon>Asteraceae</taxon>
        <taxon>Asteroideae</taxon>
        <taxon>Heliantheae alliance</taxon>
        <taxon>Heliantheae</taxon>
        <taxon>Helianthus</taxon>
    </lineage>
</organism>
<dbReference type="PROSITE" id="PS50878">
    <property type="entry name" value="RT_POL"/>
    <property type="match status" value="1"/>
</dbReference>
<feature type="domain" description="Reverse transcriptase" evidence="3">
    <location>
        <begin position="839"/>
        <end position="1117"/>
    </location>
</feature>
<dbReference type="InterPro" id="IPR000477">
    <property type="entry name" value="RT_dom"/>
</dbReference>
<dbReference type="CDD" id="cd01650">
    <property type="entry name" value="RT_nLTR_like"/>
    <property type="match status" value="1"/>
</dbReference>
<dbReference type="OMA" id="THITEIW"/>
<dbReference type="InterPro" id="IPR036691">
    <property type="entry name" value="Endo/exonu/phosph_ase_sf"/>
</dbReference>
<gene>
    <name evidence="4" type="ORF">HannXRQ_Chr15g0478601</name>
</gene>
<feature type="region of interest" description="Disordered" evidence="2">
    <location>
        <begin position="245"/>
        <end position="268"/>
    </location>
</feature>
<dbReference type="InParanoid" id="A0A251SCA3"/>
<evidence type="ECO:0000259" key="3">
    <source>
        <dbReference type="PROSITE" id="PS50878"/>
    </source>
</evidence>
<keyword evidence="4" id="KW-0548">Nucleotidyltransferase</keyword>
<protein>
    <submittedName>
        <fullName evidence="4">Putative RNA-directed DNA polymerase, eukaryota, Reverse transcriptase zinc-binding domain protein</fullName>
    </submittedName>
</protein>
<dbReference type="SUPFAM" id="SSF56672">
    <property type="entry name" value="DNA/RNA polymerases"/>
    <property type="match status" value="1"/>
</dbReference>
<keyword evidence="5" id="KW-1185">Reference proteome</keyword>
<keyword evidence="4" id="KW-0808">Transferase</keyword>
<sequence>MLVKFSSPDSCNKFVGNNLIWQDWCSSVDHWNEQSLPFERIAWIKVVGVPVHLAADEVCDSIARKFGKIVHGSNRMSEDVDLSSFCIGILRGDGVRVAEEVVLIWKDKKFKVWVEEVSEEWLPDCLVEEDSGSEETTSQEEGKTSELLVDDSGVGKVSEDEQVQTKCYEEPLEDVHGASMLHGEGPSRKGECNNVFNKEDLKGGNPEVLSAAHLPVSGGGVVPQGPVLSHNFSLKKKKPFNIFKDKHQRKPILVSPASDKRLSKRSRRESEEPKFFSWPFGLEANFLGKGESESTRNSFRSVQLPENDDSPCLGTVDPGSQKGTGSAPELVPETQDLGSGNNKGEEVVNREIEATIDMGKNWEWSSTSTLVESRRFCLVKGLKFKHNVDFLAVQETKAEDLSNFKFENIWGNKKYGSEFVGSVGNSGGILCLWNSGIFALETSIKRRNLLAIRGKLKGSGDLINIINVYAPQSSSAKLALWNEIRVIMGGWDGLWVVVGDFNAVRVVSERKNSGFKASCAKNFNDFIALANLLEYDMKGFGFTCSRDNGKKLSKLDRFLVCPEFFNKWPSAVFRALPFLYSDHCPIVLEVGDKNFGPKPFRVFDVWLEKDGFCEAVELAASSSTAVGPPDSRLSKKFADIRRALKVWRGDFIRKESEDLSRALEEIEDLESSLESRDLNEEEEWVLAENRKVIIESDLRKCSEARQRARVKWASEGDANTNFFHSLVNQRKASNTIPGLIIDGSWVSKPAKVKKEIMSFFRNRFREDWDVRPHVACVGTKVLGEADNLSLIRSFSVEEIKTAVADCGSDKSPGPDGLNFKFIKKFWHLFEKDFKEVLDSFFINGEFSVGSGSSFITLVPKIKDPVELKNYRPINLIGVISKVVSKVLANRLKKVIGSVISESQSAFLEGNFILDGPLIVNEILRWGKKFKKKGFFFKIDFEKAYDNVNWNFLLDTMSKKGFPERWCLWIKGVLKSAQSSVLVNGSPTFEFQCFKGLRQGDPISPFLFILVMDVLSGMLDRAKLEGLVNGWVLPNNGPSISHLFYADDAIIIGEWSKENIANVVRILRVFHLCSGLKINLDKSNLFGMGVRSEDLVDMASFVGCNSGSFPFSYLGLNVGANMNRVVNWKSVYEIFDARLSSWKAPLLSIGGRVTLIKSVLESLPNYYFSLYKAPSKVISDLEAKIRRFLWGGNEENKKLHWVAWNVVTLPKNKGGLGLSKLKNINVALLAKWGWRLKTENSKLWVKVVEAIHNTRLNWDFIPSRSSLGGVWCNIARVLFKQKVDGIPLRNFFKSKVGNGESIAFWLDPWLCNEPLKDKLPELFKLEKNKRCKVSERIKLATVSSILGHDFVWDWSRNVSAGAEVDELVDLYSRLNQVGLEVGSDQWEWIGAEDKIFSVGAVKRLLNSNGQQASLSFDPLEDCKWIPDKLNIFMWRSALNRIATVEALNHRNILVQDDRCGFCNDGVDSADHIFSSCYVASVVWNHLSRWCNTQNLYFFSFKDITEIHNFVGSPGSKRKLSKVLSGLRFGAFGKPGTKRGLKTRRFESGT</sequence>
<dbReference type="PANTHER" id="PTHR33116">
    <property type="entry name" value="REVERSE TRANSCRIPTASE ZINC-BINDING DOMAIN-CONTAINING PROTEIN-RELATED-RELATED"/>
    <property type="match status" value="1"/>
</dbReference>
<feature type="region of interest" description="Disordered" evidence="2">
    <location>
        <begin position="126"/>
        <end position="147"/>
    </location>
</feature>